<dbReference type="InterPro" id="IPR058593">
    <property type="entry name" value="ARB_07466-like_C"/>
</dbReference>
<evidence type="ECO:0000256" key="1">
    <source>
        <dbReference type="SAM" id="SignalP"/>
    </source>
</evidence>
<dbReference type="Proteomes" id="UP000649739">
    <property type="component" value="Unassembled WGS sequence"/>
</dbReference>
<keyword evidence="4" id="KW-1185">Reference proteome</keyword>
<dbReference type="Gene3D" id="6.10.250.3150">
    <property type="match status" value="1"/>
</dbReference>
<sequence length="336" mass="35843">MSALPPARWRAALAGGLLLAVTGLPSPASAAAPDPEGGTAKLRKVLDAANKGYVTAKNQLDNSKKRQLALQQDLRTLARQQERLAGTVKQVAARSYRSGPLTSVSMMLESDTADSFWVRAAAMDRLYQLDAGRLDDLTDSRRRIVNTRAQLDAEVVAQTKHVAQMKQRATDAERALIEAGGGTATGGFVSANSPLAKPAPRNSDGSWPNESCSVDDPTTGGCVSPRTLHAMRQAQSAGFNHHVSCHRSGGGGEHPKGRACDFAAAKNGFENVDASGADKGYGDRLAGYFIKNADRLGVMYVIWYRQIWMPSTGWRSYSGGGGPSATHTNHVHLSMQ</sequence>
<evidence type="ECO:0000313" key="3">
    <source>
        <dbReference type="EMBL" id="GGJ81339.1"/>
    </source>
</evidence>
<feature type="domain" description="ARB-07466-like C-terminal" evidence="2">
    <location>
        <begin position="220"/>
        <end position="328"/>
    </location>
</feature>
<feature type="signal peptide" evidence="1">
    <location>
        <begin position="1"/>
        <end position="30"/>
    </location>
</feature>
<dbReference type="Pfam" id="PF26571">
    <property type="entry name" value="VldE"/>
    <property type="match status" value="1"/>
</dbReference>
<reference evidence="3" key="1">
    <citation type="journal article" date="2014" name="Int. J. Syst. Evol. Microbiol.">
        <title>Complete genome sequence of Corynebacterium casei LMG S-19264T (=DSM 44701T), isolated from a smear-ripened cheese.</title>
        <authorList>
            <consortium name="US DOE Joint Genome Institute (JGI-PGF)"/>
            <person name="Walter F."/>
            <person name="Albersmeier A."/>
            <person name="Kalinowski J."/>
            <person name="Ruckert C."/>
        </authorList>
    </citation>
    <scope>NUCLEOTIDE SEQUENCE</scope>
    <source>
        <strain evidence="3">JCM 3090</strain>
    </source>
</reference>
<accession>A0A8J3F7S0</accession>
<gene>
    <name evidence="3" type="ORF">GCM10010123_08930</name>
</gene>
<dbReference type="RefSeq" id="WP_189168676.1">
    <property type="nucleotide sequence ID" value="NZ_BMQB01000001.1"/>
</dbReference>
<dbReference type="AlphaFoldDB" id="A0A8J3F7S0"/>
<feature type="chain" id="PRO_5035250690" description="ARB-07466-like C-terminal domain-containing protein" evidence="1">
    <location>
        <begin position="31"/>
        <end position="336"/>
    </location>
</feature>
<evidence type="ECO:0000259" key="2">
    <source>
        <dbReference type="Pfam" id="PF26571"/>
    </source>
</evidence>
<comment type="caution">
    <text evidence="3">The sequence shown here is derived from an EMBL/GenBank/DDBJ whole genome shotgun (WGS) entry which is preliminary data.</text>
</comment>
<reference evidence="3" key="2">
    <citation type="submission" date="2020-09" db="EMBL/GenBank/DDBJ databases">
        <authorList>
            <person name="Sun Q."/>
            <person name="Ohkuma M."/>
        </authorList>
    </citation>
    <scope>NUCLEOTIDE SEQUENCE</scope>
    <source>
        <strain evidence="3">JCM 3090</strain>
    </source>
</reference>
<dbReference type="EMBL" id="BMQB01000001">
    <property type="protein sequence ID" value="GGJ81339.1"/>
    <property type="molecule type" value="Genomic_DNA"/>
</dbReference>
<protein>
    <recommendedName>
        <fullName evidence="2">ARB-07466-like C-terminal domain-containing protein</fullName>
    </recommendedName>
</protein>
<organism evidence="3 4">
    <name type="scientific">Pilimelia anulata</name>
    <dbReference type="NCBI Taxonomy" id="53371"/>
    <lineage>
        <taxon>Bacteria</taxon>
        <taxon>Bacillati</taxon>
        <taxon>Actinomycetota</taxon>
        <taxon>Actinomycetes</taxon>
        <taxon>Micromonosporales</taxon>
        <taxon>Micromonosporaceae</taxon>
        <taxon>Pilimelia</taxon>
    </lineage>
</organism>
<keyword evidence="1" id="KW-0732">Signal</keyword>
<evidence type="ECO:0000313" key="4">
    <source>
        <dbReference type="Proteomes" id="UP000649739"/>
    </source>
</evidence>
<name>A0A8J3F7S0_9ACTN</name>
<proteinExistence type="predicted"/>